<evidence type="ECO:0000313" key="2">
    <source>
        <dbReference type="Proteomes" id="UP000317199"/>
    </source>
</evidence>
<protein>
    <submittedName>
        <fullName evidence="1">DUF2190 family protein</fullName>
    </submittedName>
</protein>
<name>A0A514BTW6_9GAMM</name>
<accession>A0A514BTW6</accession>
<dbReference type="Proteomes" id="UP000317199">
    <property type="component" value="Chromosome"/>
</dbReference>
<organism evidence="1 2">
    <name type="scientific">Marilutibacter alkalisoli</name>
    <dbReference type="NCBI Taxonomy" id="2591633"/>
    <lineage>
        <taxon>Bacteria</taxon>
        <taxon>Pseudomonadati</taxon>
        <taxon>Pseudomonadota</taxon>
        <taxon>Gammaproteobacteria</taxon>
        <taxon>Lysobacterales</taxon>
        <taxon>Lysobacteraceae</taxon>
        <taxon>Marilutibacter</taxon>
    </lineage>
</organism>
<keyword evidence="2" id="KW-1185">Reference proteome</keyword>
<dbReference type="OrthoDB" id="5365964at2"/>
<reference evidence="1 2" key="1">
    <citation type="submission" date="2019-06" db="EMBL/GenBank/DDBJ databases">
        <title>Lysobacter alkalisoli sp. nov. isolated from saline-alkali soil.</title>
        <authorList>
            <person name="Sun J.-Q."/>
            <person name="Xu L."/>
        </authorList>
    </citation>
    <scope>NUCLEOTIDE SEQUENCE [LARGE SCALE GENOMIC DNA]</scope>
    <source>
        <strain evidence="1 2">SJ-36</strain>
    </source>
</reference>
<proteinExistence type="predicted"/>
<dbReference type="EMBL" id="CP041242">
    <property type="protein sequence ID" value="QDH70854.1"/>
    <property type="molecule type" value="Genomic_DNA"/>
</dbReference>
<dbReference type="PIRSF" id="PIRSF030771">
    <property type="entry name" value="UCP030771"/>
    <property type="match status" value="1"/>
</dbReference>
<dbReference type="RefSeq" id="WP_141624186.1">
    <property type="nucleotide sequence ID" value="NZ_CP041242.1"/>
</dbReference>
<sequence length="117" mass="11079">MKNFNSPGNTITVIAPAAVTSGVPFIYGVLLAIPVTDAASGDPVASVVEGVVELPKATAADISGGDMVDWDGTGGEVVASGGDLVGFGVAVDPAGVGVTTLRVKLTPGTGAAGGGGG</sequence>
<dbReference type="Pfam" id="PF09956">
    <property type="entry name" value="Phage_cement_2"/>
    <property type="match status" value="1"/>
</dbReference>
<evidence type="ECO:0000313" key="1">
    <source>
        <dbReference type="EMBL" id="QDH70854.1"/>
    </source>
</evidence>
<dbReference type="InterPro" id="IPR011231">
    <property type="entry name" value="Phage_VT1-Sakai_H0018"/>
</dbReference>
<dbReference type="AlphaFoldDB" id="A0A514BTW6"/>
<dbReference type="KEGG" id="lyj:FKV23_12745"/>
<gene>
    <name evidence="1" type="ORF">FKV23_12745</name>
</gene>